<comment type="caution">
    <text evidence="2">The sequence shown here is derived from an EMBL/GenBank/DDBJ whole genome shotgun (WGS) entry which is preliminary data.</text>
</comment>
<evidence type="ECO:0000256" key="1">
    <source>
        <dbReference type="SAM" id="MobiDB-lite"/>
    </source>
</evidence>
<accession>A0AAD5JFM6</accession>
<dbReference type="EMBL" id="JAJSOW010000002">
    <property type="protein sequence ID" value="KAI9198191.1"/>
    <property type="molecule type" value="Genomic_DNA"/>
</dbReference>
<evidence type="ECO:0000313" key="2">
    <source>
        <dbReference type="EMBL" id="KAI9198191.1"/>
    </source>
</evidence>
<feature type="region of interest" description="Disordered" evidence="1">
    <location>
        <begin position="102"/>
        <end position="135"/>
    </location>
</feature>
<dbReference type="Proteomes" id="UP001064489">
    <property type="component" value="Chromosome 13"/>
</dbReference>
<proteinExistence type="predicted"/>
<sequence>MLTQQIAELTAQKWRPNPHEAEEEFDSDEVLFIPLPHRQRGLTSDKSRRWESSLFVEFEEDIQEQFIEFEGGPIFDEEEFDEDSDSCENMLSDEYISQGLASFHHPSRDVDEADCNANGSKMETESTRDGGGIRQ</sequence>
<protein>
    <submittedName>
        <fullName evidence="2">Uncharacterized protein</fullName>
    </submittedName>
</protein>
<keyword evidence="3" id="KW-1185">Reference proteome</keyword>
<name>A0AAD5JFM6_ACENE</name>
<dbReference type="AlphaFoldDB" id="A0AAD5JFM6"/>
<gene>
    <name evidence="2" type="ORF">LWI28_011689</name>
</gene>
<evidence type="ECO:0000313" key="3">
    <source>
        <dbReference type="Proteomes" id="UP001064489"/>
    </source>
</evidence>
<reference evidence="2 3" key="1">
    <citation type="journal article" date="2022" name="Plant J.">
        <title>Strategies of tolerance reflected in two North American maple genomes.</title>
        <authorList>
            <person name="McEvoy S.L."/>
            <person name="Sezen U.U."/>
            <person name="Trouern-Trend A."/>
            <person name="McMahon S.M."/>
            <person name="Schaberg P.G."/>
            <person name="Yang J."/>
            <person name="Wegrzyn J.L."/>
            <person name="Swenson N.G."/>
        </authorList>
    </citation>
    <scope>NUCLEOTIDE SEQUENCE [LARGE SCALE GENOMIC DNA]</scope>
    <source>
        <strain evidence="2">91603</strain>
    </source>
</reference>
<organism evidence="2 3">
    <name type="scientific">Acer negundo</name>
    <name type="common">Box elder</name>
    <dbReference type="NCBI Taxonomy" id="4023"/>
    <lineage>
        <taxon>Eukaryota</taxon>
        <taxon>Viridiplantae</taxon>
        <taxon>Streptophyta</taxon>
        <taxon>Embryophyta</taxon>
        <taxon>Tracheophyta</taxon>
        <taxon>Spermatophyta</taxon>
        <taxon>Magnoliopsida</taxon>
        <taxon>eudicotyledons</taxon>
        <taxon>Gunneridae</taxon>
        <taxon>Pentapetalae</taxon>
        <taxon>rosids</taxon>
        <taxon>malvids</taxon>
        <taxon>Sapindales</taxon>
        <taxon>Sapindaceae</taxon>
        <taxon>Hippocastanoideae</taxon>
        <taxon>Acereae</taxon>
        <taxon>Acer</taxon>
    </lineage>
</organism>